<dbReference type="RefSeq" id="WP_021194159.1">
    <property type="nucleotide sequence ID" value="NZ_CP012605.1"/>
</dbReference>
<sequence>MTTRRALHAVLFLLSLRFDAGAMFAQSAAPLNFSAMAQLNGQSEAQRVTLSADPSAPTL</sequence>
<evidence type="ECO:0000313" key="2">
    <source>
        <dbReference type="EMBL" id="ANH72043.1"/>
    </source>
</evidence>
<dbReference type="AlphaFoldDB" id="A0AAC9BDH2"/>
<name>A0AAC9BDH2_9RALS</name>
<feature type="chain" id="PRO_5042012772" evidence="1">
    <location>
        <begin position="23"/>
        <end position="59"/>
    </location>
</feature>
<evidence type="ECO:0000256" key="1">
    <source>
        <dbReference type="SAM" id="SignalP"/>
    </source>
</evidence>
<gene>
    <name evidence="2" type="ORF">ACS15_2185</name>
</gene>
<evidence type="ECO:0000313" key="3">
    <source>
        <dbReference type="Proteomes" id="UP000077927"/>
    </source>
</evidence>
<dbReference type="Proteomes" id="UP000077927">
    <property type="component" value="Chromosome 1"/>
</dbReference>
<accession>A0AAC9BDH2</accession>
<dbReference type="KEGG" id="rin:ACS15_2185"/>
<protein>
    <submittedName>
        <fullName evidence="2">Uncharacterized protein</fullName>
    </submittedName>
</protein>
<feature type="signal peptide" evidence="1">
    <location>
        <begin position="1"/>
        <end position="22"/>
    </location>
</feature>
<reference evidence="2 3" key="1">
    <citation type="submission" date="2015-09" db="EMBL/GenBank/DDBJ databases">
        <authorList>
            <person name="Xu Y."/>
            <person name="Nagy A."/>
            <person name="Liu N.T."/>
            <person name="Nou X."/>
        </authorList>
    </citation>
    <scope>NUCLEOTIDE SEQUENCE [LARGE SCALE GENOMIC DNA]</scope>
    <source>
        <strain evidence="2 3">FC1138</strain>
    </source>
</reference>
<keyword evidence="1" id="KW-0732">Signal</keyword>
<proteinExistence type="predicted"/>
<dbReference type="EMBL" id="CP012605">
    <property type="protein sequence ID" value="ANH72043.1"/>
    <property type="molecule type" value="Genomic_DNA"/>
</dbReference>
<organism evidence="2 3">
    <name type="scientific">Ralstonia insidiosa</name>
    <dbReference type="NCBI Taxonomy" id="190721"/>
    <lineage>
        <taxon>Bacteria</taxon>
        <taxon>Pseudomonadati</taxon>
        <taxon>Pseudomonadota</taxon>
        <taxon>Betaproteobacteria</taxon>
        <taxon>Burkholderiales</taxon>
        <taxon>Burkholderiaceae</taxon>
        <taxon>Ralstonia</taxon>
    </lineage>
</organism>